<dbReference type="PANTHER" id="PTHR14187:SF5">
    <property type="entry name" value="HEAT SHOCK 70 KDA PROTEIN 12A"/>
    <property type="match status" value="1"/>
</dbReference>
<keyword evidence="5" id="KW-1185">Reference proteome</keyword>
<comment type="similarity">
    <text evidence="1">Belongs to the heat shock protein 70 family.</text>
</comment>
<evidence type="ECO:0000313" key="5">
    <source>
        <dbReference type="Proteomes" id="UP000005408"/>
    </source>
</evidence>
<dbReference type="Pfam" id="PF00012">
    <property type="entry name" value="HSP70"/>
    <property type="match status" value="1"/>
</dbReference>
<dbReference type="OMA" id="HISIYCT"/>
<dbReference type="Proteomes" id="UP000005408">
    <property type="component" value="Unassembled WGS sequence"/>
</dbReference>
<proteinExistence type="inferred from homology"/>
<reference evidence="4" key="1">
    <citation type="submission" date="2022-08" db="UniProtKB">
        <authorList>
            <consortium name="EnsemblMetazoa"/>
        </authorList>
    </citation>
    <scope>IDENTIFICATION</scope>
    <source>
        <strain evidence="4">05x7-T-G4-1.051#20</strain>
    </source>
</reference>
<organism evidence="4 5">
    <name type="scientific">Magallana gigas</name>
    <name type="common">Pacific oyster</name>
    <name type="synonym">Crassostrea gigas</name>
    <dbReference type="NCBI Taxonomy" id="29159"/>
    <lineage>
        <taxon>Eukaryota</taxon>
        <taxon>Metazoa</taxon>
        <taxon>Spiralia</taxon>
        <taxon>Lophotrochozoa</taxon>
        <taxon>Mollusca</taxon>
        <taxon>Bivalvia</taxon>
        <taxon>Autobranchia</taxon>
        <taxon>Pteriomorphia</taxon>
        <taxon>Ostreida</taxon>
        <taxon>Ostreoidea</taxon>
        <taxon>Ostreidae</taxon>
        <taxon>Magallana</taxon>
    </lineage>
</organism>
<evidence type="ECO:0000256" key="3">
    <source>
        <dbReference type="ARBA" id="ARBA00022840"/>
    </source>
</evidence>
<dbReference type="PANTHER" id="PTHR14187">
    <property type="entry name" value="ALPHA KINASE/ELONGATION FACTOR 2 KINASE"/>
    <property type="match status" value="1"/>
</dbReference>
<dbReference type="Gene3D" id="3.90.640.10">
    <property type="entry name" value="Actin, Chain A, domain 4"/>
    <property type="match status" value="1"/>
</dbReference>
<evidence type="ECO:0000256" key="2">
    <source>
        <dbReference type="ARBA" id="ARBA00022741"/>
    </source>
</evidence>
<accession>A0A8W8KLH2</accession>
<evidence type="ECO:0008006" key="6">
    <source>
        <dbReference type="Google" id="ProtNLM"/>
    </source>
</evidence>
<dbReference type="OrthoDB" id="2963168at2759"/>
<keyword evidence="3" id="KW-0067">ATP-binding</keyword>
<dbReference type="AlphaFoldDB" id="A0A8W8KLH2"/>
<dbReference type="CDD" id="cd10229">
    <property type="entry name" value="ASKHA_NBD_HSP70_HSPA12"/>
    <property type="match status" value="1"/>
</dbReference>
<dbReference type="Gene3D" id="3.30.420.40">
    <property type="match status" value="2"/>
</dbReference>
<name>A0A8W8KLH2_MAGGI</name>
<evidence type="ECO:0000256" key="1">
    <source>
        <dbReference type="ARBA" id="ARBA00007381"/>
    </source>
</evidence>
<dbReference type="GO" id="GO:0140662">
    <property type="term" value="F:ATP-dependent protein folding chaperone"/>
    <property type="evidence" value="ECO:0007669"/>
    <property type="project" value="InterPro"/>
</dbReference>
<protein>
    <recommendedName>
        <fullName evidence="6">Heat shock 70 kDa protein 12B</fullName>
    </recommendedName>
</protein>
<dbReference type="EnsemblMetazoa" id="G24123.1">
    <property type="protein sequence ID" value="G24123.1:cds"/>
    <property type="gene ID" value="G24123"/>
</dbReference>
<dbReference type="GO" id="GO:0005524">
    <property type="term" value="F:ATP binding"/>
    <property type="evidence" value="ECO:0007669"/>
    <property type="project" value="UniProtKB-KW"/>
</dbReference>
<dbReference type="SUPFAM" id="SSF53067">
    <property type="entry name" value="Actin-like ATPase domain"/>
    <property type="match status" value="2"/>
</dbReference>
<dbReference type="InterPro" id="IPR043129">
    <property type="entry name" value="ATPase_NBD"/>
</dbReference>
<sequence length="583" mass="67566">MADQEKPIDQTSDLDNHSKYKRNIVVALDVGTSYSGYAYSDKKEIKREDINLNEWTGNFTHDKKAKCPTVVMLNEDKSFNSFGYKAEEHYAKMVKNKTHLKYYRFRDFKMKLYHEKNVTETFEIQDERKCISLPAIDIFKHAIKALKDHFEEAAKDRGVVFKPEEVLYVLTVPAIWSESAKEFMKKAAIKAGIAECQILLALEPEAAALYCKTLPDRMQTYSFEPGTKYMVLDMGGGTIDIVVHKIVEDGTLAEVYKASGGDWGGTIVDKEFKAFVYRLFNNEQCFNQLWEIAPRDALEFEREFEAKKRQISDDDDDDISLKLPDRLKMFANLELGDQKNDSITFAHIYVQNKEFREFFKTARDKIIEIIENIFSEVGNFDFIILVGGFSCSHFLRKEIKRHHRFSSIKFISPKDPDTVVLQGAVLFGYNPRAVTARICRYTYGIRVNRPFDSKIHPESKRRIIDGEEKCIDVFNVLVYKDELVKYDEVKTEELYSTHRNKDRKFVSIEIELFQAKNVVKGQLTLVTDEGFQSIGKIVCKPPENGWPDRVDYTAKIYFGQTNIRIETYETANKVPMKTSFELD</sequence>
<dbReference type="InterPro" id="IPR013126">
    <property type="entry name" value="Hsp_70_fam"/>
</dbReference>
<keyword evidence="2" id="KW-0547">Nucleotide-binding</keyword>
<evidence type="ECO:0000313" key="4">
    <source>
        <dbReference type="EnsemblMetazoa" id="G24123.1:cds"/>
    </source>
</evidence>